<dbReference type="EMBL" id="JAGPXD010000001">
    <property type="protein sequence ID" value="KAH7375089.1"/>
    <property type="molecule type" value="Genomic_DNA"/>
</dbReference>
<evidence type="ECO:0000256" key="1">
    <source>
        <dbReference type="SAM" id="MobiDB-lite"/>
    </source>
</evidence>
<dbReference type="Pfam" id="PF16010">
    <property type="entry name" value="CDH-cyt"/>
    <property type="match status" value="1"/>
</dbReference>
<evidence type="ECO:0000256" key="2">
    <source>
        <dbReference type="SAM" id="SignalP"/>
    </source>
</evidence>
<evidence type="ECO:0000313" key="5">
    <source>
        <dbReference type="Proteomes" id="UP000813385"/>
    </source>
</evidence>
<feature type="domain" description="DOMON" evidence="3">
    <location>
        <begin position="102"/>
        <end position="194"/>
    </location>
</feature>
<dbReference type="CDD" id="cd09630">
    <property type="entry name" value="CDH_like_cytochrome"/>
    <property type="match status" value="1"/>
</dbReference>
<sequence length="289" mass="29211">MKYSTSSILAAALYATSAFAQYGSPTTGGDSTSGSGSGGSPVEAAPVTESSAVAGGATTRTNSGVVNCRNNICYSMAVPQTTASRGQGDIYFQIFAPDTFSWVGLGTGSSMADSNMFLIYQNGQGNVTLSGRQAAGYTMPTVPTTGGPVLELLAGSGVANGWMVANFRCLNCQSWKTSTLDFTGTTEPMVGAWQTGDSLDSADVNARIGKHTGNIRSFSFDLTQAAVTTTGSPFVGDNAIPAELMAGSDGNANNNGGGNADNAGPGTSAMLSRALGISVILAGVPLLFL</sequence>
<keyword evidence="2" id="KW-0732">Signal</keyword>
<dbReference type="Proteomes" id="UP000813385">
    <property type="component" value="Unassembled WGS sequence"/>
</dbReference>
<evidence type="ECO:0000313" key="4">
    <source>
        <dbReference type="EMBL" id="KAH7375089.1"/>
    </source>
</evidence>
<organism evidence="4 5">
    <name type="scientific">Plectosphaerella cucumerina</name>
    <dbReference type="NCBI Taxonomy" id="40658"/>
    <lineage>
        <taxon>Eukaryota</taxon>
        <taxon>Fungi</taxon>
        <taxon>Dikarya</taxon>
        <taxon>Ascomycota</taxon>
        <taxon>Pezizomycotina</taxon>
        <taxon>Sordariomycetes</taxon>
        <taxon>Hypocreomycetidae</taxon>
        <taxon>Glomerellales</taxon>
        <taxon>Plectosphaerellaceae</taxon>
        <taxon>Plectosphaerella</taxon>
    </lineage>
</organism>
<dbReference type="InterPro" id="IPR015920">
    <property type="entry name" value="Cellobiose_DH-like_cyt"/>
</dbReference>
<gene>
    <name evidence="4" type="ORF">B0T11DRAFT_269702</name>
</gene>
<name>A0A8K0TRP2_9PEZI</name>
<accession>A0A8K0TRP2</accession>
<keyword evidence="5" id="KW-1185">Reference proteome</keyword>
<evidence type="ECO:0000259" key="3">
    <source>
        <dbReference type="SMART" id="SM00664"/>
    </source>
</evidence>
<dbReference type="OrthoDB" id="19261at2759"/>
<feature type="signal peptide" evidence="2">
    <location>
        <begin position="1"/>
        <end position="20"/>
    </location>
</feature>
<dbReference type="SMART" id="SM00664">
    <property type="entry name" value="DoH"/>
    <property type="match status" value="1"/>
</dbReference>
<proteinExistence type="predicted"/>
<feature type="region of interest" description="Disordered" evidence="1">
    <location>
        <begin position="25"/>
        <end position="59"/>
    </location>
</feature>
<reference evidence="4" key="1">
    <citation type="journal article" date="2021" name="Nat. Commun.">
        <title>Genetic determinants of endophytism in the Arabidopsis root mycobiome.</title>
        <authorList>
            <person name="Mesny F."/>
            <person name="Miyauchi S."/>
            <person name="Thiergart T."/>
            <person name="Pickel B."/>
            <person name="Atanasova L."/>
            <person name="Karlsson M."/>
            <person name="Huettel B."/>
            <person name="Barry K.W."/>
            <person name="Haridas S."/>
            <person name="Chen C."/>
            <person name="Bauer D."/>
            <person name="Andreopoulos W."/>
            <person name="Pangilinan J."/>
            <person name="LaButti K."/>
            <person name="Riley R."/>
            <person name="Lipzen A."/>
            <person name="Clum A."/>
            <person name="Drula E."/>
            <person name="Henrissat B."/>
            <person name="Kohler A."/>
            <person name="Grigoriev I.V."/>
            <person name="Martin F.M."/>
            <person name="Hacquard S."/>
        </authorList>
    </citation>
    <scope>NUCLEOTIDE SEQUENCE</scope>
    <source>
        <strain evidence="4">MPI-CAGE-AT-0016</strain>
    </source>
</reference>
<dbReference type="InterPro" id="IPR005018">
    <property type="entry name" value="DOMON_domain"/>
</dbReference>
<protein>
    <recommendedName>
        <fullName evidence="3">DOMON domain-containing protein</fullName>
    </recommendedName>
</protein>
<dbReference type="SUPFAM" id="SSF49344">
    <property type="entry name" value="CBD9-like"/>
    <property type="match status" value="1"/>
</dbReference>
<dbReference type="PANTHER" id="PTHR47797">
    <property type="entry name" value="DEHYDROGENASE, PUTATIVE (AFU_ORTHOLOGUE AFUA_8G05805)-RELATED"/>
    <property type="match status" value="1"/>
</dbReference>
<feature type="compositionally biased region" description="Low complexity" evidence="1">
    <location>
        <begin position="25"/>
        <end position="34"/>
    </location>
</feature>
<comment type="caution">
    <text evidence="4">The sequence shown here is derived from an EMBL/GenBank/DDBJ whole genome shotgun (WGS) entry which is preliminary data.</text>
</comment>
<dbReference type="AlphaFoldDB" id="A0A8K0TRP2"/>
<dbReference type="PANTHER" id="PTHR47797:SF1">
    <property type="entry name" value="CYTOCHROME B561 DOMAIN-CONTAINING PROTEIN-RELATED"/>
    <property type="match status" value="1"/>
</dbReference>
<dbReference type="Gene3D" id="2.60.40.1210">
    <property type="entry name" value="Cellobiose dehydrogenase, cytochrome domain"/>
    <property type="match status" value="1"/>
</dbReference>
<feature type="chain" id="PRO_5035461220" description="DOMON domain-containing protein" evidence="2">
    <location>
        <begin position="21"/>
        <end position="289"/>
    </location>
</feature>